<keyword evidence="6 8" id="KW-0496">Mitochondrion</keyword>
<comment type="subcellular location">
    <subcellularLocation>
        <location evidence="2 8">Mitochondrion matrix</location>
    </subcellularLocation>
</comment>
<name>A0A3N4IPY2_ASCIM</name>
<evidence type="ECO:0000256" key="4">
    <source>
        <dbReference type="ARBA" id="ARBA00011273"/>
    </source>
</evidence>
<evidence type="ECO:0000256" key="3">
    <source>
        <dbReference type="ARBA" id="ARBA00006020"/>
    </source>
</evidence>
<organism evidence="9 10">
    <name type="scientific">Ascobolus immersus RN42</name>
    <dbReference type="NCBI Taxonomy" id="1160509"/>
    <lineage>
        <taxon>Eukaryota</taxon>
        <taxon>Fungi</taxon>
        <taxon>Dikarya</taxon>
        <taxon>Ascomycota</taxon>
        <taxon>Pezizomycotina</taxon>
        <taxon>Pezizomycetes</taxon>
        <taxon>Pezizales</taxon>
        <taxon>Ascobolaceae</taxon>
        <taxon>Ascobolus</taxon>
    </lineage>
</organism>
<keyword evidence="7 8" id="KW-0143">Chaperone</keyword>
<evidence type="ECO:0000256" key="1">
    <source>
        <dbReference type="ARBA" id="ARBA00003675"/>
    </source>
</evidence>
<evidence type="ECO:0000256" key="2">
    <source>
        <dbReference type="ARBA" id="ARBA00004305"/>
    </source>
</evidence>
<dbReference type="GO" id="GO:0005759">
    <property type="term" value="C:mitochondrial matrix"/>
    <property type="evidence" value="ECO:0007669"/>
    <property type="project" value="UniProtKB-SubCell"/>
</dbReference>
<protein>
    <recommendedName>
        <fullName evidence="8">Succinate dehydrogenase assembly factor 3</fullName>
        <shortName evidence="8">SDH assembly factor 3</shortName>
        <shortName evidence="8">SDHAF3</shortName>
    </recommendedName>
</protein>
<evidence type="ECO:0000256" key="5">
    <source>
        <dbReference type="ARBA" id="ARBA00022946"/>
    </source>
</evidence>
<dbReference type="PANTHER" id="PTHR13137">
    <property type="entry name" value="DC11 ACN9 HOMOLOG"/>
    <property type="match status" value="1"/>
</dbReference>
<dbReference type="EMBL" id="ML119648">
    <property type="protein sequence ID" value="RPA86798.1"/>
    <property type="molecule type" value="Genomic_DNA"/>
</dbReference>
<dbReference type="OrthoDB" id="278329at2759"/>
<dbReference type="CDD" id="cd20270">
    <property type="entry name" value="Complex1_LYR_SDHAF3_LYRM10"/>
    <property type="match status" value="1"/>
</dbReference>
<keyword evidence="5" id="KW-0809">Transit peptide</keyword>
<comment type="function">
    <text evidence="1 8">Plays an essential role in the assembly of succinate dehydrogenase (SDH), an enzyme complex (also referred to as respiratory complex II) that is a component of both the tricarboxylic acid (TCA) cycle and the mitochondrial electron transport chain, and which couples the oxidation of succinate to fumarate with the reduction of ubiquinone (coenzyme Q) to ubiquinol. Promotes maturation of the iron-sulfur protein subunit of the SDH catalytic dimer, protecting it from the deleterious effects of oxidants. May act together with SDHAF1.</text>
</comment>
<reference evidence="9 10" key="1">
    <citation type="journal article" date="2018" name="Nat. Ecol. Evol.">
        <title>Pezizomycetes genomes reveal the molecular basis of ectomycorrhizal truffle lifestyle.</title>
        <authorList>
            <person name="Murat C."/>
            <person name="Payen T."/>
            <person name="Noel B."/>
            <person name="Kuo A."/>
            <person name="Morin E."/>
            <person name="Chen J."/>
            <person name="Kohler A."/>
            <person name="Krizsan K."/>
            <person name="Balestrini R."/>
            <person name="Da Silva C."/>
            <person name="Montanini B."/>
            <person name="Hainaut M."/>
            <person name="Levati E."/>
            <person name="Barry K.W."/>
            <person name="Belfiori B."/>
            <person name="Cichocki N."/>
            <person name="Clum A."/>
            <person name="Dockter R.B."/>
            <person name="Fauchery L."/>
            <person name="Guy J."/>
            <person name="Iotti M."/>
            <person name="Le Tacon F."/>
            <person name="Lindquist E.A."/>
            <person name="Lipzen A."/>
            <person name="Malagnac F."/>
            <person name="Mello A."/>
            <person name="Molinier V."/>
            <person name="Miyauchi S."/>
            <person name="Poulain J."/>
            <person name="Riccioni C."/>
            <person name="Rubini A."/>
            <person name="Sitrit Y."/>
            <person name="Splivallo R."/>
            <person name="Traeger S."/>
            <person name="Wang M."/>
            <person name="Zifcakova L."/>
            <person name="Wipf D."/>
            <person name="Zambonelli A."/>
            <person name="Paolocci F."/>
            <person name="Nowrousian M."/>
            <person name="Ottonello S."/>
            <person name="Baldrian P."/>
            <person name="Spatafora J.W."/>
            <person name="Henrissat B."/>
            <person name="Nagy L.G."/>
            <person name="Aury J.M."/>
            <person name="Wincker P."/>
            <person name="Grigoriev I.V."/>
            <person name="Bonfante P."/>
            <person name="Martin F.M."/>
        </authorList>
    </citation>
    <scope>NUCLEOTIDE SEQUENCE [LARGE SCALE GENOMIC DNA]</scope>
    <source>
        <strain evidence="9 10">RN42</strain>
    </source>
</reference>
<proteinExistence type="inferred from homology"/>
<sequence>MAPILPLQLYRGILRAHRTKLPKPARELGDSYVKHEWRLHKGVTDGVIVTKFLTEWKGYLDNIAALPDKESVQKLKPLRSSQELLNQLSEEQVGQLYELMQAIKEEKQGKKK</sequence>
<evidence type="ECO:0000256" key="8">
    <source>
        <dbReference type="RuleBase" id="RU368039"/>
    </source>
</evidence>
<dbReference type="Proteomes" id="UP000275078">
    <property type="component" value="Unassembled WGS sequence"/>
</dbReference>
<gene>
    <name evidence="9" type="ORF">BJ508DRAFT_410985</name>
</gene>
<dbReference type="GO" id="GO:0034553">
    <property type="term" value="P:mitochondrial respiratory chain complex II assembly"/>
    <property type="evidence" value="ECO:0007669"/>
    <property type="project" value="UniProtKB-UniRule"/>
</dbReference>
<comment type="similarity">
    <text evidence="3 8">Belongs to the complex I LYR family. SDHAF3 subfamily.</text>
</comment>
<evidence type="ECO:0000313" key="9">
    <source>
        <dbReference type="EMBL" id="RPA86798.1"/>
    </source>
</evidence>
<dbReference type="AlphaFoldDB" id="A0A3N4IPY2"/>
<evidence type="ECO:0000313" key="10">
    <source>
        <dbReference type="Proteomes" id="UP000275078"/>
    </source>
</evidence>
<dbReference type="Pfam" id="PF13233">
    <property type="entry name" value="Complex1_LYR_2"/>
    <property type="match status" value="1"/>
</dbReference>
<evidence type="ECO:0000256" key="7">
    <source>
        <dbReference type="ARBA" id="ARBA00023186"/>
    </source>
</evidence>
<comment type="subunit">
    <text evidence="4 8">Interacts with the iron-sulfur protein subunit within the SDH catalytic dimer.</text>
</comment>
<accession>A0A3N4IPY2</accession>
<dbReference type="GO" id="GO:0005758">
    <property type="term" value="C:mitochondrial intermembrane space"/>
    <property type="evidence" value="ECO:0007669"/>
    <property type="project" value="TreeGrafter"/>
</dbReference>
<dbReference type="GO" id="GO:0006105">
    <property type="term" value="P:succinate metabolic process"/>
    <property type="evidence" value="ECO:0007669"/>
    <property type="project" value="TreeGrafter"/>
</dbReference>
<dbReference type="STRING" id="1160509.A0A3N4IPY2"/>
<keyword evidence="10" id="KW-1185">Reference proteome</keyword>
<dbReference type="InterPro" id="IPR008381">
    <property type="entry name" value="SDHAF3/Sdh7"/>
</dbReference>
<dbReference type="PANTHER" id="PTHR13137:SF6">
    <property type="entry name" value="SUCCINATE DEHYDROGENASE ASSEMBLY FACTOR 3, MITOCHONDRIAL"/>
    <property type="match status" value="1"/>
</dbReference>
<evidence type="ECO:0000256" key="6">
    <source>
        <dbReference type="ARBA" id="ARBA00023128"/>
    </source>
</evidence>